<keyword evidence="3" id="KW-1185">Reference proteome</keyword>
<proteinExistence type="predicted"/>
<dbReference type="EMBL" id="QYUO01000001">
    <property type="protein sequence ID" value="RJF98348.1"/>
    <property type="molecule type" value="Genomic_DNA"/>
</dbReference>
<feature type="compositionally biased region" description="Polar residues" evidence="1">
    <location>
        <begin position="1"/>
        <end position="11"/>
    </location>
</feature>
<evidence type="ECO:0000256" key="1">
    <source>
        <dbReference type="SAM" id="MobiDB-lite"/>
    </source>
</evidence>
<dbReference type="OrthoDB" id="8724862at2"/>
<comment type="caution">
    <text evidence="2">The sequence shown here is derived from an EMBL/GenBank/DDBJ whole genome shotgun (WGS) entry which is preliminary data.</text>
</comment>
<evidence type="ECO:0000313" key="2">
    <source>
        <dbReference type="EMBL" id="RJF98348.1"/>
    </source>
</evidence>
<organism evidence="2 3">
    <name type="scientific">Noviherbaspirillum saxi</name>
    <dbReference type="NCBI Taxonomy" id="2320863"/>
    <lineage>
        <taxon>Bacteria</taxon>
        <taxon>Pseudomonadati</taxon>
        <taxon>Pseudomonadota</taxon>
        <taxon>Betaproteobacteria</taxon>
        <taxon>Burkholderiales</taxon>
        <taxon>Oxalobacteraceae</taxon>
        <taxon>Noviherbaspirillum</taxon>
    </lineage>
</organism>
<accession>A0A3A3FUW8</accession>
<dbReference type="AlphaFoldDB" id="A0A3A3FUW8"/>
<reference evidence="3" key="1">
    <citation type="submission" date="2018-09" db="EMBL/GenBank/DDBJ databases">
        <authorList>
            <person name="Zhu H."/>
        </authorList>
    </citation>
    <scope>NUCLEOTIDE SEQUENCE [LARGE SCALE GENOMIC DNA]</scope>
    <source>
        <strain evidence="3">K1R23-30</strain>
    </source>
</reference>
<name>A0A3A3FUW8_9BURK</name>
<dbReference type="RefSeq" id="WP_119768303.1">
    <property type="nucleotide sequence ID" value="NZ_QYUO01000001.1"/>
</dbReference>
<evidence type="ECO:0000313" key="3">
    <source>
        <dbReference type="Proteomes" id="UP000265955"/>
    </source>
</evidence>
<gene>
    <name evidence="2" type="ORF">D3871_07340</name>
</gene>
<feature type="region of interest" description="Disordered" evidence="1">
    <location>
        <begin position="1"/>
        <end position="38"/>
    </location>
</feature>
<feature type="region of interest" description="Disordered" evidence="1">
    <location>
        <begin position="50"/>
        <end position="76"/>
    </location>
</feature>
<protein>
    <submittedName>
        <fullName evidence="2">Uncharacterized protein</fullName>
    </submittedName>
</protein>
<sequence>MQKETPPSQDKNVPPKEVNVTEAAKTPASPYAGRPLDGSQYVDVIEEQEYADLPPTREEQQPRYSYLKNRPSKDKA</sequence>
<dbReference type="Proteomes" id="UP000265955">
    <property type="component" value="Unassembled WGS sequence"/>
</dbReference>